<reference evidence="7 8" key="1">
    <citation type="submission" date="2014-06" db="EMBL/GenBank/DDBJ databases">
        <authorList>
            <person name="Swart Estienne"/>
        </authorList>
    </citation>
    <scope>NUCLEOTIDE SEQUENCE [LARGE SCALE GENOMIC DNA]</scope>
    <source>
        <strain evidence="7 8">130c</strain>
    </source>
</reference>
<evidence type="ECO:0000256" key="3">
    <source>
        <dbReference type="ARBA" id="ARBA00023157"/>
    </source>
</evidence>
<dbReference type="OrthoDB" id="312634at2759"/>
<dbReference type="InterPro" id="IPR039417">
    <property type="entry name" value="Peptidase_C1A_papain-like"/>
</dbReference>
<accession>A0A077ZV34</accession>
<comment type="similarity">
    <text evidence="1">Belongs to the peptidase C1 family.</text>
</comment>
<evidence type="ECO:0008006" key="9">
    <source>
        <dbReference type="Google" id="ProtNLM"/>
    </source>
</evidence>
<dbReference type="Pfam" id="PF00112">
    <property type="entry name" value="Peptidase_C1"/>
    <property type="match status" value="1"/>
</dbReference>
<dbReference type="EMBL" id="CCKQ01002370">
    <property type="protein sequence ID" value="CDW73464.1"/>
    <property type="molecule type" value="Genomic_DNA"/>
</dbReference>
<evidence type="ECO:0000259" key="6">
    <source>
        <dbReference type="SMART" id="SM00848"/>
    </source>
</evidence>
<keyword evidence="4" id="KW-0732">Signal</keyword>
<evidence type="ECO:0000256" key="4">
    <source>
        <dbReference type="SAM" id="SignalP"/>
    </source>
</evidence>
<dbReference type="SUPFAM" id="SSF54001">
    <property type="entry name" value="Cysteine proteinases"/>
    <property type="match status" value="1"/>
</dbReference>
<dbReference type="SMART" id="SM00848">
    <property type="entry name" value="Inhibitor_I29"/>
    <property type="match status" value="1"/>
</dbReference>
<keyword evidence="8" id="KW-1185">Reference proteome</keyword>
<dbReference type="PANTHER" id="PTHR12411">
    <property type="entry name" value="CYSTEINE PROTEASE FAMILY C1-RELATED"/>
    <property type="match status" value="1"/>
</dbReference>
<dbReference type="InterPro" id="IPR000668">
    <property type="entry name" value="Peptidase_C1A_C"/>
</dbReference>
<dbReference type="InterPro" id="IPR000169">
    <property type="entry name" value="Pept_cys_AS"/>
</dbReference>
<name>A0A077ZV34_STYLE</name>
<dbReference type="PROSITE" id="PS00139">
    <property type="entry name" value="THIOL_PROTEASE_CYS"/>
    <property type="match status" value="1"/>
</dbReference>
<dbReference type="GO" id="GO:0008234">
    <property type="term" value="F:cysteine-type peptidase activity"/>
    <property type="evidence" value="ECO:0007669"/>
    <property type="project" value="InterPro"/>
</dbReference>
<sequence>MKKGFAITLAVVGVVAVAAVIALNETPAQTQLNFRTVNDDNVDFNHYMSRFSKNYKTPEEYNQRLALYKKTMATINSHNANNGGSFFLRPNKFTDMTKEEYKKLLGFKPSNKIYKRAVSQKDPSTIPDAIDWRDKGVVNEVKDQAQCGSCWAFSTVGALESRTAIKTGKLQSLSEQQLVDCDTQDGNQGCNGGDMGTAMTYIASNPLETEDDYPYAGYDESCQADQSKEIVSDQGPVAVTPSSSDALKAAVAEGPVSVAIEADTDVFQSYGGGILNDDSCGTNLDHGVVVVGYGSENGQEYYIVRNSWSSTWGENGYVRIAIVDGDGICGIQMQPVYPQV</sequence>
<keyword evidence="3" id="KW-1015">Disulfide bond</keyword>
<dbReference type="SMART" id="SM00645">
    <property type="entry name" value="Pept_C1"/>
    <property type="match status" value="1"/>
</dbReference>
<dbReference type="GO" id="GO:0006508">
    <property type="term" value="P:proteolysis"/>
    <property type="evidence" value="ECO:0007669"/>
    <property type="project" value="InterPro"/>
</dbReference>
<evidence type="ECO:0000313" key="8">
    <source>
        <dbReference type="Proteomes" id="UP000039865"/>
    </source>
</evidence>
<dbReference type="InterPro" id="IPR038765">
    <property type="entry name" value="Papain-like_cys_pep_sf"/>
</dbReference>
<dbReference type="InterPro" id="IPR013201">
    <property type="entry name" value="Prot_inhib_I29"/>
</dbReference>
<dbReference type="Pfam" id="PF08246">
    <property type="entry name" value="Inhibitor_I29"/>
    <property type="match status" value="1"/>
</dbReference>
<feature type="domain" description="Cathepsin propeptide inhibitor" evidence="6">
    <location>
        <begin position="44"/>
        <end position="101"/>
    </location>
</feature>
<feature type="chain" id="PRO_5018675439" description="Cathepsin l" evidence="4">
    <location>
        <begin position="23"/>
        <end position="340"/>
    </location>
</feature>
<dbReference type="PROSITE" id="PS00639">
    <property type="entry name" value="THIOL_PROTEASE_HIS"/>
    <property type="match status" value="1"/>
</dbReference>
<dbReference type="FunFam" id="3.90.70.10:FF:000039">
    <property type="entry name" value="Cysteine proteinase 2, putative"/>
    <property type="match status" value="1"/>
</dbReference>
<dbReference type="InterPro" id="IPR013128">
    <property type="entry name" value="Peptidase_C1A"/>
</dbReference>
<dbReference type="PRINTS" id="PR00705">
    <property type="entry name" value="PAPAIN"/>
</dbReference>
<proteinExistence type="inferred from homology"/>
<evidence type="ECO:0000256" key="2">
    <source>
        <dbReference type="ARBA" id="ARBA00023145"/>
    </source>
</evidence>
<evidence type="ECO:0000259" key="5">
    <source>
        <dbReference type="SMART" id="SM00645"/>
    </source>
</evidence>
<dbReference type="Gene3D" id="3.90.70.10">
    <property type="entry name" value="Cysteine proteinases"/>
    <property type="match status" value="1"/>
</dbReference>
<dbReference type="CDD" id="cd02248">
    <property type="entry name" value="Peptidase_C1A"/>
    <property type="match status" value="1"/>
</dbReference>
<dbReference type="Proteomes" id="UP000039865">
    <property type="component" value="Unassembled WGS sequence"/>
</dbReference>
<keyword evidence="2" id="KW-0865">Zymogen</keyword>
<gene>
    <name evidence="7" type="primary">Contig7825.g389</name>
    <name evidence="7" type="ORF">STYLEM_2441</name>
</gene>
<protein>
    <recommendedName>
        <fullName evidence="9">Cathepsin l</fullName>
    </recommendedName>
</protein>
<feature type="domain" description="Peptidase C1A papain C-terminal" evidence="5">
    <location>
        <begin position="126"/>
        <end position="339"/>
    </location>
</feature>
<evidence type="ECO:0000313" key="7">
    <source>
        <dbReference type="EMBL" id="CDW73464.1"/>
    </source>
</evidence>
<organism evidence="7 8">
    <name type="scientific">Stylonychia lemnae</name>
    <name type="common">Ciliate</name>
    <dbReference type="NCBI Taxonomy" id="5949"/>
    <lineage>
        <taxon>Eukaryota</taxon>
        <taxon>Sar</taxon>
        <taxon>Alveolata</taxon>
        <taxon>Ciliophora</taxon>
        <taxon>Intramacronucleata</taxon>
        <taxon>Spirotrichea</taxon>
        <taxon>Stichotrichia</taxon>
        <taxon>Sporadotrichida</taxon>
        <taxon>Oxytrichidae</taxon>
        <taxon>Stylonychinae</taxon>
        <taxon>Stylonychia</taxon>
    </lineage>
</organism>
<feature type="signal peptide" evidence="4">
    <location>
        <begin position="1"/>
        <end position="22"/>
    </location>
</feature>
<dbReference type="AlphaFoldDB" id="A0A077ZV34"/>
<dbReference type="OMA" id="IKEEWHT"/>
<evidence type="ECO:0000256" key="1">
    <source>
        <dbReference type="ARBA" id="ARBA00008455"/>
    </source>
</evidence>
<dbReference type="InParanoid" id="A0A077ZV34"/>
<dbReference type="InterPro" id="IPR025660">
    <property type="entry name" value="Pept_his_AS"/>
</dbReference>